<dbReference type="InterPro" id="IPR003613">
    <property type="entry name" value="Ubox_domain"/>
</dbReference>
<feature type="compositionally biased region" description="Polar residues" evidence="13">
    <location>
        <begin position="1044"/>
        <end position="1061"/>
    </location>
</feature>
<dbReference type="CDD" id="cd16657">
    <property type="entry name" value="RING-Ubox_UBE4A"/>
    <property type="match status" value="1"/>
</dbReference>
<dbReference type="GO" id="GO:0005737">
    <property type="term" value="C:cytoplasm"/>
    <property type="evidence" value="ECO:0007669"/>
    <property type="project" value="UniProtKB-SubCell"/>
</dbReference>
<evidence type="ECO:0000313" key="15">
    <source>
        <dbReference type="EMBL" id="CAG6613337.1"/>
    </source>
</evidence>
<evidence type="ECO:0000256" key="2">
    <source>
        <dbReference type="ARBA" id="ARBA00004496"/>
    </source>
</evidence>
<evidence type="ECO:0000256" key="1">
    <source>
        <dbReference type="ARBA" id="ARBA00000900"/>
    </source>
</evidence>
<evidence type="ECO:0000256" key="8">
    <source>
        <dbReference type="ARBA" id="ARBA00022786"/>
    </source>
</evidence>
<evidence type="ECO:0000256" key="11">
    <source>
        <dbReference type="ARBA" id="ARBA00040077"/>
    </source>
</evidence>
<dbReference type="Gene3D" id="3.30.40.10">
    <property type="entry name" value="Zinc/RING finger domain, C3HC4 (zinc finger)"/>
    <property type="match status" value="1"/>
</dbReference>
<keyword evidence="7" id="KW-0808">Transferase</keyword>
<keyword evidence="8" id="KW-0833">Ubl conjugation pathway</keyword>
<evidence type="ECO:0000256" key="6">
    <source>
        <dbReference type="ARBA" id="ARBA00022490"/>
    </source>
</evidence>
<dbReference type="PROSITE" id="PS51698">
    <property type="entry name" value="U_BOX"/>
    <property type="match status" value="1"/>
</dbReference>
<dbReference type="UniPathway" id="UPA00143"/>
<dbReference type="GO" id="GO:0000151">
    <property type="term" value="C:ubiquitin ligase complex"/>
    <property type="evidence" value="ECO:0007669"/>
    <property type="project" value="InterPro"/>
</dbReference>
<dbReference type="GO" id="GO:0005634">
    <property type="term" value="C:nucleus"/>
    <property type="evidence" value="ECO:0007669"/>
    <property type="project" value="TreeGrafter"/>
</dbReference>
<feature type="domain" description="U-box" evidence="14">
    <location>
        <begin position="943"/>
        <end position="1017"/>
    </location>
</feature>
<keyword evidence="12" id="KW-0175">Coiled coil</keyword>
<evidence type="ECO:0000256" key="10">
    <source>
        <dbReference type="ARBA" id="ARBA00037624"/>
    </source>
</evidence>
<protein>
    <recommendedName>
        <fullName evidence="11">Ubiquitin conjugation factor E4 A</fullName>
        <ecNumber evidence="5">2.3.2.27</ecNumber>
    </recommendedName>
</protein>
<keyword evidence="6" id="KW-0963">Cytoplasm</keyword>
<dbReference type="InterPro" id="IPR019474">
    <property type="entry name" value="Ub_conjug_fac_E4_core"/>
</dbReference>
<dbReference type="GO" id="GO:0036503">
    <property type="term" value="P:ERAD pathway"/>
    <property type="evidence" value="ECO:0007669"/>
    <property type="project" value="InterPro"/>
</dbReference>
<comment type="catalytic activity">
    <reaction evidence="1">
        <text>S-ubiquitinyl-[E2 ubiquitin-conjugating enzyme]-L-cysteine + [acceptor protein]-L-lysine = [E2 ubiquitin-conjugating enzyme]-L-cysteine + N(6)-ubiquitinyl-[acceptor protein]-L-lysine.</text>
        <dbReference type="EC" id="2.3.2.27"/>
    </reaction>
</comment>
<dbReference type="Pfam" id="PF04564">
    <property type="entry name" value="U-box"/>
    <property type="match status" value="1"/>
</dbReference>
<comment type="similarity">
    <text evidence="4">Belongs to the ubiquitin conjugation factor E4 family.</text>
</comment>
<feature type="compositionally biased region" description="Acidic residues" evidence="13">
    <location>
        <begin position="1062"/>
        <end position="1072"/>
    </location>
</feature>
<evidence type="ECO:0000259" key="14">
    <source>
        <dbReference type="PROSITE" id="PS51698"/>
    </source>
</evidence>
<dbReference type="FunFam" id="3.30.40.10:FF:000055">
    <property type="entry name" value="Ubiquitin conjugation factor e4 a"/>
    <property type="match status" value="1"/>
</dbReference>
<evidence type="ECO:0000256" key="7">
    <source>
        <dbReference type="ARBA" id="ARBA00022679"/>
    </source>
</evidence>
<comment type="pathway">
    <text evidence="3">Protein modification; protein ubiquitination.</text>
</comment>
<evidence type="ECO:0000256" key="9">
    <source>
        <dbReference type="ARBA" id="ARBA00022990"/>
    </source>
</evidence>
<dbReference type="GO" id="GO:0000209">
    <property type="term" value="P:protein polyubiquitination"/>
    <property type="evidence" value="ECO:0007669"/>
    <property type="project" value="TreeGrafter"/>
</dbReference>
<dbReference type="GO" id="GO:0006511">
    <property type="term" value="P:ubiquitin-dependent protein catabolic process"/>
    <property type="evidence" value="ECO:0007669"/>
    <property type="project" value="InterPro"/>
</dbReference>
<evidence type="ECO:0000256" key="5">
    <source>
        <dbReference type="ARBA" id="ARBA00012483"/>
    </source>
</evidence>
<dbReference type="GO" id="GO:0034450">
    <property type="term" value="F:ubiquitin-ubiquitin ligase activity"/>
    <property type="evidence" value="ECO:0007669"/>
    <property type="project" value="InterPro"/>
</dbReference>
<dbReference type="PANTHER" id="PTHR13931:SF16">
    <property type="entry name" value="UBIQUITIN CONJUGATION FACTOR E4 A"/>
    <property type="match status" value="1"/>
</dbReference>
<dbReference type="InterPro" id="IPR045132">
    <property type="entry name" value="UBE4"/>
</dbReference>
<evidence type="ECO:0000256" key="3">
    <source>
        <dbReference type="ARBA" id="ARBA00004906"/>
    </source>
</evidence>
<organism evidence="15">
    <name type="scientific">Cacopsylla melanoneura</name>
    <dbReference type="NCBI Taxonomy" id="428564"/>
    <lineage>
        <taxon>Eukaryota</taxon>
        <taxon>Metazoa</taxon>
        <taxon>Ecdysozoa</taxon>
        <taxon>Arthropoda</taxon>
        <taxon>Hexapoda</taxon>
        <taxon>Insecta</taxon>
        <taxon>Pterygota</taxon>
        <taxon>Neoptera</taxon>
        <taxon>Paraneoptera</taxon>
        <taxon>Hemiptera</taxon>
        <taxon>Sternorrhyncha</taxon>
        <taxon>Psylloidea</taxon>
        <taxon>Psyllidae</taxon>
        <taxon>Psyllinae</taxon>
        <taxon>Cacopsylla</taxon>
    </lineage>
</organism>
<sequence>MSTATDSTMNQFIECVFGITLGNNGTGLLNVKEFCSEDTQLISLEMLEQILFERLLISENIESYLIGPAPRDNHIVETQCLTYLTECFHRISETAVQSIKVDAAAVTQVKGLIIRNICTALKQPGLYESQNLSAQMIELFKNYDYGVAQLTTLFSNLVEDFIQTEDPSEVDGLLLTAFQPLLTQVTKDFQEASLLLLPLHHFDLLVCFGSIEKLAATLISFCQVKSPPRPAPPNEINPLIGTGYLYEKTLFGAMFNISCLPKHHQLHSPITMLNEFFNKPLEYTPTTLQTIEGNIWFGLDNLLNNAHKIFHTILKTKNLSVRNQLLSWIGDCLAANVKRGKLWTTVNMDVSSQLMNISDAMAFNLTAVLLKLSKPIVSSEDKYLKIDPTYCAHDNESTSSEMGIHLRGLDKETCLLPHDPESPRLKPNAPLTFITECYWMTQRSLDLSVRVMLEKLNRTNQELARLQATYFDAMNNGGALSGSPVLQHMKETLSLQTSLYLAYRTILLHPTTLSLLSQFQLCTCVYLVQLLLNTDIGHHTTGPEDGKVTSFAPLVLRTVNFPLPDRITPVLKCVPEFVIENLWSFLYLIKHHKIYHLEEVGTPLLEPTLTGILAYMGTNTRIKNPHLRAKLAECLECLLPVGSEEDLNPSHLNRNILGNTARTKLFNDHPHRAHIVRSLLDIFVGIEMTGESVEFEQKFNYRRPMYATMKFLWSLDEHRAHFVRLAFVAEANMHNDQPPLFLRFINLLMNDAVFLLDEALTNMAQIRTMQSARENGEWAALPRREQEQNAGFLQHTGMMARFDNILGNETIHTLEYLTSEIRTIFCHSTMVDRIAAMLNYFLFHLVGPKKKNFKVKDMQEFKFSPATIVLNICKMYVHLGSSDEFCSAVSMDGRSYSPQLFQLAEGVLARIGGASIIPDLRRVASRVETLAALIQTDEALLSNAPDEFMDPIMNTIMIEPVILPSSKQTLDKSTIARHLLSDQSDPFNRSPLTMDQVIPNTELKEQIQAWIKQCRAAKPEPESAKPKVESAPEDAAASSKDLETSSNGAESSMSPSRTNQETDADPNNEEVSDSSRCDMES</sequence>
<comment type="subcellular location">
    <subcellularLocation>
        <location evidence="2">Cytoplasm</location>
    </subcellularLocation>
</comment>
<feature type="region of interest" description="Disordered" evidence="13">
    <location>
        <begin position="1015"/>
        <end position="1081"/>
    </location>
</feature>
<dbReference type="PANTHER" id="PTHR13931">
    <property type="entry name" value="UBIQUITINATION FACTOR E4"/>
    <property type="match status" value="1"/>
</dbReference>
<proteinExistence type="inferred from homology"/>
<dbReference type="EMBL" id="HBUF01027286">
    <property type="protein sequence ID" value="CAG6613337.1"/>
    <property type="molecule type" value="Transcribed_RNA"/>
</dbReference>
<dbReference type="SUPFAM" id="SSF57850">
    <property type="entry name" value="RING/U-box"/>
    <property type="match status" value="1"/>
</dbReference>
<evidence type="ECO:0000256" key="13">
    <source>
        <dbReference type="SAM" id="MobiDB-lite"/>
    </source>
</evidence>
<name>A0A8D8LWN7_9HEMI</name>
<dbReference type="InterPro" id="IPR013083">
    <property type="entry name" value="Znf_RING/FYVE/PHD"/>
</dbReference>
<reference evidence="15" key="1">
    <citation type="submission" date="2021-05" db="EMBL/GenBank/DDBJ databases">
        <authorList>
            <person name="Alioto T."/>
            <person name="Alioto T."/>
            <person name="Gomez Garrido J."/>
        </authorList>
    </citation>
    <scope>NUCLEOTIDE SEQUENCE</scope>
</reference>
<keyword evidence="9" id="KW-0007">Acetylation</keyword>
<feature type="coiled-coil region" evidence="12">
    <location>
        <begin position="449"/>
        <end position="476"/>
    </location>
</feature>
<dbReference type="EC" id="2.3.2.27" evidence="5"/>
<comment type="function">
    <text evidence="10">Ubiquitin-protein ligase that probably functions as an E3 ligase in conjunction with specific E1 and E2 ligases. May also function as an E4 ligase mediating the assembly of polyubiquitin chains on substrates ubiquitinated by another E3 ubiquitin ligase. Mediates 'Lys-48'-linked polyubiquitination of substrates.</text>
</comment>
<accession>A0A8D8LWN7</accession>
<evidence type="ECO:0000256" key="12">
    <source>
        <dbReference type="SAM" id="Coils"/>
    </source>
</evidence>
<evidence type="ECO:0000256" key="4">
    <source>
        <dbReference type="ARBA" id="ARBA00007434"/>
    </source>
</evidence>
<dbReference type="AlphaFoldDB" id="A0A8D8LWN7"/>
<dbReference type="SMART" id="SM00504">
    <property type="entry name" value="Ubox"/>
    <property type="match status" value="1"/>
</dbReference>
<feature type="compositionally biased region" description="Basic and acidic residues" evidence="13">
    <location>
        <begin position="1017"/>
        <end position="1030"/>
    </location>
</feature>
<dbReference type="Pfam" id="PF10408">
    <property type="entry name" value="Ufd2P_core"/>
    <property type="match status" value="1"/>
</dbReference>